<dbReference type="GO" id="GO:0016887">
    <property type="term" value="F:ATP hydrolysis activity"/>
    <property type="evidence" value="ECO:0007669"/>
    <property type="project" value="InterPro"/>
</dbReference>
<feature type="non-terminal residue" evidence="1">
    <location>
        <position position="1"/>
    </location>
</feature>
<dbReference type="PANTHER" id="PTHR22605">
    <property type="entry name" value="RZ-TYPE DOMAIN-CONTAINING PROTEIN"/>
    <property type="match status" value="1"/>
</dbReference>
<dbReference type="Proteomes" id="UP000023152">
    <property type="component" value="Unassembled WGS sequence"/>
</dbReference>
<dbReference type="EMBL" id="ASPP01046691">
    <property type="protein sequence ID" value="ETN98444.1"/>
    <property type="molecule type" value="Genomic_DNA"/>
</dbReference>
<reference evidence="1 2" key="1">
    <citation type="journal article" date="2013" name="Curr. Biol.">
        <title>The Genome of the Foraminiferan Reticulomyxa filosa.</title>
        <authorList>
            <person name="Glockner G."/>
            <person name="Hulsmann N."/>
            <person name="Schleicher M."/>
            <person name="Noegel A.A."/>
            <person name="Eichinger L."/>
            <person name="Gallinger C."/>
            <person name="Pawlowski J."/>
            <person name="Sierra R."/>
            <person name="Euteneuer U."/>
            <person name="Pillet L."/>
            <person name="Moustafa A."/>
            <person name="Platzer M."/>
            <person name="Groth M."/>
            <person name="Szafranski K."/>
            <person name="Schliwa M."/>
        </authorList>
    </citation>
    <scope>NUCLEOTIDE SEQUENCE [LARGE SCALE GENOMIC DNA]</scope>
</reference>
<evidence type="ECO:0000313" key="2">
    <source>
        <dbReference type="Proteomes" id="UP000023152"/>
    </source>
</evidence>
<comment type="caution">
    <text evidence="1">The sequence shown here is derived from an EMBL/GenBank/DDBJ whole genome shotgun (WGS) entry which is preliminary data.</text>
</comment>
<dbReference type="GO" id="GO:0004842">
    <property type="term" value="F:ubiquitin-protein transferase activity"/>
    <property type="evidence" value="ECO:0007669"/>
    <property type="project" value="InterPro"/>
</dbReference>
<accession>X6LCK1</accession>
<proteinExistence type="predicted"/>
<feature type="non-terminal residue" evidence="1">
    <location>
        <position position="199"/>
    </location>
</feature>
<dbReference type="InterPro" id="IPR031248">
    <property type="entry name" value="RNF213"/>
</dbReference>
<protein>
    <submittedName>
        <fullName evidence="1">Uncharacterized protein</fullName>
    </submittedName>
</protein>
<keyword evidence="2" id="KW-1185">Reference proteome</keyword>
<name>X6LCK1_RETFI</name>
<evidence type="ECO:0000313" key="1">
    <source>
        <dbReference type="EMBL" id="ETN98444.1"/>
    </source>
</evidence>
<dbReference type="AlphaFoldDB" id="X6LCK1"/>
<dbReference type="PANTHER" id="PTHR22605:SF1">
    <property type="entry name" value="RZ-TYPE DOMAIN-CONTAINING PROTEIN"/>
    <property type="match status" value="1"/>
</dbReference>
<gene>
    <name evidence="1" type="ORF">RFI_39056</name>
</gene>
<dbReference type="OrthoDB" id="2400221at2759"/>
<organism evidence="1 2">
    <name type="scientific">Reticulomyxa filosa</name>
    <dbReference type="NCBI Taxonomy" id="46433"/>
    <lineage>
        <taxon>Eukaryota</taxon>
        <taxon>Sar</taxon>
        <taxon>Rhizaria</taxon>
        <taxon>Retaria</taxon>
        <taxon>Foraminifera</taxon>
        <taxon>Monothalamids</taxon>
        <taxon>Reticulomyxidae</taxon>
        <taxon>Reticulomyxa</taxon>
    </lineage>
</organism>
<sequence length="199" mass="23685">NPYRRRRFDGHVKESFSKDPLSQYVYRVFPLPETMKEYVWQFGRLSNLDEKQYILEMTKKAITELYPKMPQKWSLSIPLIVKKIATSQKFLRENLKDKIIVSLRDVARCLNTYSWLRRQYSKSLCAGSNWKNRCLVIALGLCYYFRLNKNEREKFNEVISKNKSTLFDQQLQKEIDTLCSCFEIPSGVARNQALKENLF</sequence>